<comment type="caution">
    <text evidence="2">The sequence shown here is derived from an EMBL/GenBank/DDBJ whole genome shotgun (WGS) entry which is preliminary data.</text>
</comment>
<gene>
    <name evidence="2" type="ORF">QE380_000844</name>
</gene>
<organism evidence="2 3">
    <name type="scientific">Acinetobacter baylyi</name>
    <dbReference type="NCBI Taxonomy" id="202950"/>
    <lineage>
        <taxon>Bacteria</taxon>
        <taxon>Pseudomonadati</taxon>
        <taxon>Pseudomonadota</taxon>
        <taxon>Gammaproteobacteria</taxon>
        <taxon>Moraxellales</taxon>
        <taxon>Moraxellaceae</taxon>
        <taxon>Acinetobacter</taxon>
    </lineage>
</organism>
<keyword evidence="3" id="KW-1185">Reference proteome</keyword>
<evidence type="ECO:0000313" key="2">
    <source>
        <dbReference type="EMBL" id="MDQ1207921.1"/>
    </source>
</evidence>
<feature type="compositionally biased region" description="Low complexity" evidence="1">
    <location>
        <begin position="189"/>
        <end position="208"/>
    </location>
</feature>
<accession>A0ABU0UTQ9</accession>
<dbReference type="RefSeq" id="WP_307002280.1">
    <property type="nucleotide sequence ID" value="NZ_JAUTBK010000002.1"/>
</dbReference>
<protein>
    <recommendedName>
        <fullName evidence="4">Transmembrane protein</fullName>
    </recommendedName>
</protein>
<evidence type="ECO:0008006" key="4">
    <source>
        <dbReference type="Google" id="ProtNLM"/>
    </source>
</evidence>
<evidence type="ECO:0000256" key="1">
    <source>
        <dbReference type="SAM" id="MobiDB-lite"/>
    </source>
</evidence>
<proteinExistence type="predicted"/>
<dbReference type="Proteomes" id="UP001233360">
    <property type="component" value="Unassembled WGS sequence"/>
</dbReference>
<reference evidence="2 3" key="1">
    <citation type="submission" date="2023-07" db="EMBL/GenBank/DDBJ databases">
        <title>Functional and genomic diversity of the sorghum phyllosphere microbiome.</title>
        <authorList>
            <person name="Shade A."/>
        </authorList>
    </citation>
    <scope>NUCLEOTIDE SEQUENCE [LARGE SCALE GENOMIC DNA]</scope>
    <source>
        <strain evidence="2 3">SORGH_AS_0887</strain>
    </source>
</reference>
<sequence length="222" mass="25172">MNKLQIILIIFVVGFSVTQWRQVKADSYNERSCDCTEIIGKCLGAITDIREEKVTAQQTTSILFNVRSDHQQCSKVEYYIDNTLHQSVFFGGLISESTFGLKKKVQIEYNACHICKMNGNQKKISDDEIDALMDKAQKEGDQRINQANYNARISIQQSNETYRGANDNMGSLRDSIGQSSQAITQYQTQKNSGRQNNNQQKNNRQSTSNGCYGDPHCCKCLR</sequence>
<feature type="compositionally biased region" description="Polar residues" evidence="1">
    <location>
        <begin position="176"/>
        <end position="188"/>
    </location>
</feature>
<evidence type="ECO:0000313" key="3">
    <source>
        <dbReference type="Proteomes" id="UP001233360"/>
    </source>
</evidence>
<name>A0ABU0UTQ9_ACIBI</name>
<feature type="region of interest" description="Disordered" evidence="1">
    <location>
        <begin position="162"/>
        <end position="208"/>
    </location>
</feature>
<dbReference type="EMBL" id="JAUTBK010000002">
    <property type="protein sequence ID" value="MDQ1207921.1"/>
    <property type="molecule type" value="Genomic_DNA"/>
</dbReference>